<dbReference type="EMBL" id="SIDB01000002">
    <property type="protein sequence ID" value="KAI3436266.1"/>
    <property type="molecule type" value="Genomic_DNA"/>
</dbReference>
<keyword evidence="2" id="KW-0433">Leucine-rich repeat</keyword>
<evidence type="ECO:0000313" key="7">
    <source>
        <dbReference type="Proteomes" id="UP001055712"/>
    </source>
</evidence>
<dbReference type="SUPFAM" id="SSF52075">
    <property type="entry name" value="Outer arm dynein light chain 1"/>
    <property type="match status" value="1"/>
</dbReference>
<evidence type="ECO:0000256" key="4">
    <source>
        <dbReference type="ARBA" id="ARBA00023273"/>
    </source>
</evidence>
<dbReference type="Gene3D" id="3.80.10.10">
    <property type="entry name" value="Ribonuclease Inhibitor"/>
    <property type="match status" value="2"/>
</dbReference>
<proteinExistence type="predicted"/>
<feature type="compositionally biased region" description="Acidic residues" evidence="5">
    <location>
        <begin position="425"/>
        <end position="445"/>
    </location>
</feature>
<comment type="subcellular location">
    <subcellularLocation>
        <location evidence="1">Cytoplasm</location>
        <location evidence="1">Cytoskeleton</location>
        <location evidence="1">Cilium axoneme</location>
    </subcellularLocation>
</comment>
<evidence type="ECO:0000256" key="1">
    <source>
        <dbReference type="ARBA" id="ARBA00004430"/>
    </source>
</evidence>
<accession>A0A9D4TWF9</accession>
<feature type="region of interest" description="Disordered" evidence="5">
    <location>
        <begin position="390"/>
        <end position="453"/>
    </location>
</feature>
<comment type="caution">
    <text evidence="6">The sequence shown here is derived from an EMBL/GenBank/DDBJ whole genome shotgun (WGS) entry which is preliminary data.</text>
</comment>
<evidence type="ECO:0008006" key="8">
    <source>
        <dbReference type="Google" id="ProtNLM"/>
    </source>
</evidence>
<reference evidence="6" key="1">
    <citation type="journal article" date="2019" name="Plant J.">
        <title>Chlorella vulgaris genome assembly and annotation reveals the molecular basis for metabolic acclimation to high light conditions.</title>
        <authorList>
            <person name="Cecchin M."/>
            <person name="Marcolungo L."/>
            <person name="Rossato M."/>
            <person name="Girolomoni L."/>
            <person name="Cosentino E."/>
            <person name="Cuine S."/>
            <person name="Li-Beisson Y."/>
            <person name="Delledonne M."/>
            <person name="Ballottari M."/>
        </authorList>
    </citation>
    <scope>NUCLEOTIDE SEQUENCE</scope>
    <source>
        <strain evidence="6">211/11P</strain>
    </source>
</reference>
<dbReference type="InterPro" id="IPR050576">
    <property type="entry name" value="Cilia_flagella_integrity"/>
</dbReference>
<feature type="compositionally biased region" description="Acidic residues" evidence="5">
    <location>
        <begin position="271"/>
        <end position="285"/>
    </location>
</feature>
<organism evidence="6 7">
    <name type="scientific">Chlorella vulgaris</name>
    <name type="common">Green alga</name>
    <dbReference type="NCBI Taxonomy" id="3077"/>
    <lineage>
        <taxon>Eukaryota</taxon>
        <taxon>Viridiplantae</taxon>
        <taxon>Chlorophyta</taxon>
        <taxon>core chlorophytes</taxon>
        <taxon>Trebouxiophyceae</taxon>
        <taxon>Chlorellales</taxon>
        <taxon>Chlorellaceae</taxon>
        <taxon>Chlorella clade</taxon>
        <taxon>Chlorella</taxon>
    </lineage>
</organism>
<evidence type="ECO:0000256" key="2">
    <source>
        <dbReference type="ARBA" id="ARBA00022614"/>
    </source>
</evidence>
<reference evidence="6" key="2">
    <citation type="submission" date="2020-11" db="EMBL/GenBank/DDBJ databases">
        <authorList>
            <person name="Cecchin M."/>
            <person name="Marcolungo L."/>
            <person name="Rossato M."/>
            <person name="Girolomoni L."/>
            <person name="Cosentino E."/>
            <person name="Cuine S."/>
            <person name="Li-Beisson Y."/>
            <person name="Delledonne M."/>
            <person name="Ballottari M."/>
        </authorList>
    </citation>
    <scope>NUCLEOTIDE SEQUENCE</scope>
    <source>
        <strain evidence="6">211/11P</strain>
        <tissue evidence="6">Whole cell</tissue>
    </source>
</reference>
<keyword evidence="7" id="KW-1185">Reference proteome</keyword>
<feature type="region of interest" description="Disordered" evidence="5">
    <location>
        <begin position="255"/>
        <end position="290"/>
    </location>
</feature>
<dbReference type="PANTHER" id="PTHR45973:SF9">
    <property type="entry name" value="LEUCINE-RICH REPEAT-CONTAINING PROTEIN 46"/>
    <property type="match status" value="1"/>
</dbReference>
<name>A0A9D4TWF9_CHLVU</name>
<dbReference type="AlphaFoldDB" id="A0A9D4TWF9"/>
<keyword evidence="4" id="KW-0966">Cell projection</keyword>
<dbReference type="InterPro" id="IPR032675">
    <property type="entry name" value="LRR_dom_sf"/>
</dbReference>
<evidence type="ECO:0000256" key="3">
    <source>
        <dbReference type="ARBA" id="ARBA00022737"/>
    </source>
</evidence>
<sequence length="453" mass="48229">MEMDEAALRAVCKEHRHFSTPHLNDTLYCNFKGFTSLAGLEPYTGLRALFLEGNALESTAGLPTLPRLRCLFLQQNMLCELAPGSLASQPDLHMLNIAGNQLMQLKGLEGCTTLQSLNASGNRLSTAAALEPLAAGCPALGSLDLQNNLLKDGPAVLAIVSRLPALKCLYLKGNPLVSSMSSYRKATIAAIPSLTYLDDRPVFEVERTSAEAWAQGGVDAERAARAAYYEQERAREKRRVAALRELREAGWKLQREARSLSGSGDPALDGLPEDFEATEQEDEEPESLREARQRLAAFTASRAPQDNQLQGCEESDVLAVLEESRANQAELHRSALCSSLGTAPSQAAAKESSSTWDNSSGALPAASAAATVPEAKLTVEVHRSCAAGQEVQGAEGTAPPSGECIARGIPGNRTSALGPWHEAELEPATDSDDEGSASVEEEDSEGACLDALD</sequence>
<dbReference type="OrthoDB" id="1904536at2759"/>
<dbReference type="Proteomes" id="UP001055712">
    <property type="component" value="Unassembled WGS sequence"/>
</dbReference>
<evidence type="ECO:0000256" key="5">
    <source>
        <dbReference type="SAM" id="MobiDB-lite"/>
    </source>
</evidence>
<protein>
    <recommendedName>
        <fullName evidence="8">Dynein assembly factor 1, axonemal homolog</fullName>
    </recommendedName>
</protein>
<keyword evidence="3" id="KW-0677">Repeat</keyword>
<dbReference type="PANTHER" id="PTHR45973">
    <property type="entry name" value="PROTEIN PHOSPHATASE 1 REGULATORY SUBUNIT SDS22-RELATED"/>
    <property type="match status" value="1"/>
</dbReference>
<gene>
    <name evidence="6" type="ORF">D9Q98_002319</name>
</gene>
<evidence type="ECO:0000313" key="6">
    <source>
        <dbReference type="EMBL" id="KAI3436266.1"/>
    </source>
</evidence>
<dbReference type="GO" id="GO:0005930">
    <property type="term" value="C:axoneme"/>
    <property type="evidence" value="ECO:0007669"/>
    <property type="project" value="UniProtKB-SubCell"/>
</dbReference>